<dbReference type="GO" id="GO:1903785">
    <property type="term" value="P:L-valine transmembrane transport"/>
    <property type="evidence" value="ECO:0007669"/>
    <property type="project" value="TreeGrafter"/>
</dbReference>
<protein>
    <submittedName>
        <fullName evidence="9">Branched-chain amino acid permease</fullName>
    </submittedName>
</protein>
<dbReference type="PANTHER" id="PTHR34979">
    <property type="entry name" value="INNER MEMBRANE PROTEIN YGAZ"/>
    <property type="match status" value="1"/>
</dbReference>
<dbReference type="PANTHER" id="PTHR34979:SF1">
    <property type="entry name" value="INNER MEMBRANE PROTEIN YGAZ"/>
    <property type="match status" value="1"/>
</dbReference>
<feature type="transmembrane region" description="Helical" evidence="8">
    <location>
        <begin position="40"/>
        <end position="61"/>
    </location>
</feature>
<evidence type="ECO:0000256" key="1">
    <source>
        <dbReference type="ARBA" id="ARBA00004651"/>
    </source>
</evidence>
<comment type="caution">
    <text evidence="9">The sequence shown here is derived from an EMBL/GenBank/DDBJ whole genome shotgun (WGS) entry which is preliminary data.</text>
</comment>
<evidence type="ECO:0000313" key="10">
    <source>
        <dbReference type="Proteomes" id="UP000248689"/>
    </source>
</evidence>
<dbReference type="Proteomes" id="UP000248689">
    <property type="component" value="Unassembled WGS sequence"/>
</dbReference>
<keyword evidence="4" id="KW-1003">Cell membrane</keyword>
<dbReference type="OrthoDB" id="3177005at2"/>
<comment type="subcellular location">
    <subcellularLocation>
        <location evidence="1">Cell membrane</location>
        <topology evidence="1">Multi-pass membrane protein</topology>
    </subcellularLocation>
</comment>
<keyword evidence="6 8" id="KW-1133">Transmembrane helix</keyword>
<sequence>MSFNSENSWKSALKLTMPIFMGYLAAGIAYGMLATNAGMPAWFTVIMCFTVFSGTAQYAAIPFFVSGAGLVSVFLSTLLMSLRFIFYTLNMHQSLPKGKLSRFFTLSYLTDENFGVLTTLSPETRQAMMLKISLLGMFYWTFATIIGILLGDSVSQYIPNLDFALPCLFAILAYEQYRSQKQWKPIFIALIGFLLAGQITQTSVLLVAIVIAIVIVALLPQSFTEKKGEQNGNA</sequence>
<keyword evidence="7 8" id="KW-0472">Membrane</keyword>
<proteinExistence type="inferred from homology"/>
<evidence type="ECO:0000256" key="8">
    <source>
        <dbReference type="SAM" id="Phobius"/>
    </source>
</evidence>
<feature type="transmembrane region" description="Helical" evidence="8">
    <location>
        <begin position="132"/>
        <end position="151"/>
    </location>
</feature>
<keyword evidence="5 8" id="KW-0812">Transmembrane</keyword>
<feature type="transmembrane region" description="Helical" evidence="8">
    <location>
        <begin position="186"/>
        <end position="219"/>
    </location>
</feature>
<dbReference type="EMBL" id="PTPX01000011">
    <property type="protein sequence ID" value="RAL18915.1"/>
    <property type="molecule type" value="Genomic_DNA"/>
</dbReference>
<accession>A0A328BZ42</accession>
<evidence type="ECO:0000256" key="4">
    <source>
        <dbReference type="ARBA" id="ARBA00022475"/>
    </source>
</evidence>
<gene>
    <name evidence="9" type="ORF">C5N92_05400</name>
</gene>
<dbReference type="Pfam" id="PF03591">
    <property type="entry name" value="AzlC"/>
    <property type="match status" value="1"/>
</dbReference>
<dbReference type="GO" id="GO:0005886">
    <property type="term" value="C:plasma membrane"/>
    <property type="evidence" value="ECO:0007669"/>
    <property type="project" value="UniProtKB-SubCell"/>
</dbReference>
<evidence type="ECO:0000256" key="5">
    <source>
        <dbReference type="ARBA" id="ARBA00022692"/>
    </source>
</evidence>
<keyword evidence="10" id="KW-1185">Reference proteome</keyword>
<evidence type="ECO:0000256" key="6">
    <source>
        <dbReference type="ARBA" id="ARBA00022989"/>
    </source>
</evidence>
<dbReference type="RefSeq" id="WP_111749837.1">
    <property type="nucleotide sequence ID" value="NZ_PTPX01000011.1"/>
</dbReference>
<evidence type="ECO:0000256" key="3">
    <source>
        <dbReference type="ARBA" id="ARBA00022448"/>
    </source>
</evidence>
<dbReference type="AlphaFoldDB" id="A0A328BZ42"/>
<name>A0A328BZ42_9PAST</name>
<keyword evidence="3" id="KW-0813">Transport</keyword>
<feature type="transmembrane region" description="Helical" evidence="8">
    <location>
        <begin position="67"/>
        <end position="89"/>
    </location>
</feature>
<evidence type="ECO:0000256" key="2">
    <source>
        <dbReference type="ARBA" id="ARBA00010735"/>
    </source>
</evidence>
<evidence type="ECO:0000256" key="7">
    <source>
        <dbReference type="ARBA" id="ARBA00023136"/>
    </source>
</evidence>
<dbReference type="InterPro" id="IPR011606">
    <property type="entry name" value="Brnchd-chn_aa_trnsp_permease"/>
</dbReference>
<comment type="similarity">
    <text evidence="2">Belongs to the AzlC family.</text>
</comment>
<feature type="transmembrane region" description="Helical" evidence="8">
    <location>
        <begin position="12"/>
        <end position="33"/>
    </location>
</feature>
<reference evidence="10" key="1">
    <citation type="submission" date="2018-02" db="EMBL/GenBank/DDBJ databases">
        <title>Glaesserella australis sp. nov., isolated from the lungs of pigs.</title>
        <authorList>
            <person name="Turni C."/>
            <person name="Christensen H."/>
        </authorList>
    </citation>
    <scope>NUCLEOTIDE SEQUENCE [LARGE SCALE GENOMIC DNA]</scope>
    <source>
        <strain evidence="10">HS4635</strain>
    </source>
</reference>
<evidence type="ECO:0000313" key="9">
    <source>
        <dbReference type="EMBL" id="RAL18915.1"/>
    </source>
</evidence>
<organism evidence="9 10">
    <name type="scientific">Glaesserella australis</name>
    <dbReference type="NCBI Taxonomy" id="2094024"/>
    <lineage>
        <taxon>Bacteria</taxon>
        <taxon>Pseudomonadati</taxon>
        <taxon>Pseudomonadota</taxon>
        <taxon>Gammaproteobacteria</taxon>
        <taxon>Pasteurellales</taxon>
        <taxon>Pasteurellaceae</taxon>
        <taxon>Glaesserella</taxon>
    </lineage>
</organism>